<name>D5V1S1_ARCNC</name>
<evidence type="ECO:0000313" key="1">
    <source>
        <dbReference type="EMBL" id="ADG93505.1"/>
    </source>
</evidence>
<proteinExistence type="predicted"/>
<organism evidence="1 2">
    <name type="scientific">Arcobacter nitrofigilis (strain ATCC 33309 / DSM 7299 / CCUG 15893 / LMG 7604 / NCTC 12251 / CI)</name>
    <name type="common">Campylobacter nitrofigilis</name>
    <dbReference type="NCBI Taxonomy" id="572480"/>
    <lineage>
        <taxon>Bacteria</taxon>
        <taxon>Pseudomonadati</taxon>
        <taxon>Campylobacterota</taxon>
        <taxon>Epsilonproteobacteria</taxon>
        <taxon>Campylobacterales</taxon>
        <taxon>Arcobacteraceae</taxon>
        <taxon>Arcobacter</taxon>
    </lineage>
</organism>
<dbReference type="KEGG" id="ant:Arnit_1851"/>
<dbReference type="AlphaFoldDB" id="D5V1S1"/>
<evidence type="ECO:0000313" key="2">
    <source>
        <dbReference type="Proteomes" id="UP000000939"/>
    </source>
</evidence>
<reference evidence="1 2" key="1">
    <citation type="journal article" date="2010" name="Stand. Genomic Sci.">
        <title>Complete genome sequence of Arcobacter nitrofigilis type strain (CI).</title>
        <authorList>
            <person name="Pati A."/>
            <person name="Gronow S."/>
            <person name="Lapidus A."/>
            <person name="Copeland A."/>
            <person name="Glavina Del Rio T."/>
            <person name="Nolan M."/>
            <person name="Lucas S."/>
            <person name="Tice H."/>
            <person name="Cheng J.F."/>
            <person name="Han C."/>
            <person name="Chertkov O."/>
            <person name="Bruce D."/>
            <person name="Tapia R."/>
            <person name="Goodwin L."/>
            <person name="Pitluck S."/>
            <person name="Liolios K."/>
            <person name="Ivanova N."/>
            <person name="Mavromatis K."/>
            <person name="Chen A."/>
            <person name="Palaniappan K."/>
            <person name="Land M."/>
            <person name="Hauser L."/>
            <person name="Chang Y.J."/>
            <person name="Jeffries C.D."/>
            <person name="Detter J.C."/>
            <person name="Rohde M."/>
            <person name="Goker M."/>
            <person name="Bristow J."/>
            <person name="Eisen J.A."/>
            <person name="Markowitz V."/>
            <person name="Hugenholtz P."/>
            <person name="Klenk H.P."/>
            <person name="Kyrpides N.C."/>
        </authorList>
    </citation>
    <scope>NUCLEOTIDE SEQUENCE [LARGE SCALE GENOMIC DNA]</scope>
    <source>
        <strain evidence="2">ATCC 33309 / DSM 7299 / CCUG 15893 / LMG 7604 / NCTC 12251 / CI</strain>
    </source>
</reference>
<gene>
    <name evidence="1" type="ordered locus">Arnit_1851</name>
</gene>
<keyword evidence="2" id="KW-1185">Reference proteome</keyword>
<dbReference type="RefSeq" id="WP_013135650.1">
    <property type="nucleotide sequence ID" value="NC_014166.1"/>
</dbReference>
<dbReference type="EMBL" id="CP001999">
    <property type="protein sequence ID" value="ADG93505.1"/>
    <property type="molecule type" value="Genomic_DNA"/>
</dbReference>
<evidence type="ECO:0008006" key="3">
    <source>
        <dbReference type="Google" id="ProtNLM"/>
    </source>
</evidence>
<dbReference type="HOGENOM" id="CLU_1840975_0_0_7"/>
<protein>
    <recommendedName>
        <fullName evidence="3">Cysteine-rich small domain-containing protein</fullName>
    </recommendedName>
</protein>
<dbReference type="eggNOG" id="ENOG5031N9R">
    <property type="taxonomic scope" value="Bacteria"/>
</dbReference>
<dbReference type="OrthoDB" id="5339426at2"/>
<accession>D5V1S1</accession>
<dbReference type="STRING" id="572480.Arnit_1851"/>
<sequence length="139" mass="16844">MTYNDWFEKHATRHQNIMKKIKDLSDEEVIKYFRFDNMVQKEPDFCPLYKDNKKCHDYEELNCYLCACPNFRFDDNGFKKVEDKTLYSYCNIDSKDGAQYKGDDYIHQNCAGCLVPHKEPYIKKHFSRNWKEIMKDVRP</sequence>
<dbReference type="Proteomes" id="UP000000939">
    <property type="component" value="Chromosome"/>
</dbReference>